<evidence type="ECO:0000256" key="6">
    <source>
        <dbReference type="ARBA" id="ARBA00023295"/>
    </source>
</evidence>
<keyword evidence="7" id="KW-0961">Cell wall biogenesis/degradation</keyword>
<evidence type="ECO:0000256" key="7">
    <source>
        <dbReference type="ARBA" id="ARBA00023316"/>
    </source>
</evidence>
<name>A0A444WNZ1_ARAHY</name>
<organism evidence="11 12">
    <name type="scientific">Arachis hypogaea</name>
    <name type="common">Peanut</name>
    <dbReference type="NCBI Taxonomy" id="3818"/>
    <lineage>
        <taxon>Eukaryota</taxon>
        <taxon>Viridiplantae</taxon>
        <taxon>Streptophyta</taxon>
        <taxon>Embryophyta</taxon>
        <taxon>Tracheophyta</taxon>
        <taxon>Spermatophyta</taxon>
        <taxon>Magnoliopsida</taxon>
        <taxon>eudicotyledons</taxon>
        <taxon>Gunneridae</taxon>
        <taxon>Pentapetalae</taxon>
        <taxon>rosids</taxon>
        <taxon>fabids</taxon>
        <taxon>Fabales</taxon>
        <taxon>Fabaceae</taxon>
        <taxon>Papilionoideae</taxon>
        <taxon>50 kb inversion clade</taxon>
        <taxon>dalbergioids sensu lato</taxon>
        <taxon>Dalbergieae</taxon>
        <taxon>Pterocarpus clade</taxon>
        <taxon>Arachis</taxon>
    </lineage>
</organism>
<dbReference type="AlphaFoldDB" id="A0A444WNZ1"/>
<dbReference type="PANTHER" id="PTHR31983">
    <property type="entry name" value="ENDO-1,3(4)-BETA-GLUCANASE 1"/>
    <property type="match status" value="1"/>
</dbReference>
<reference evidence="11 12" key="1">
    <citation type="submission" date="2019-01" db="EMBL/GenBank/DDBJ databases">
        <title>Sequencing of cultivated peanut Arachis hypogaea provides insights into genome evolution and oil improvement.</title>
        <authorList>
            <person name="Chen X."/>
        </authorList>
    </citation>
    <scope>NUCLEOTIDE SEQUENCE [LARGE SCALE GENOMIC DNA]</scope>
    <source>
        <strain evidence="12">cv. Fuhuasheng</strain>
        <tissue evidence="11">Leaves</tissue>
    </source>
</reference>
<evidence type="ECO:0000256" key="5">
    <source>
        <dbReference type="ARBA" id="ARBA00023277"/>
    </source>
</evidence>
<evidence type="ECO:0000259" key="9">
    <source>
        <dbReference type="Pfam" id="PF03639"/>
    </source>
</evidence>
<gene>
    <name evidence="11" type="ORF">Ahy_Scaffold8g108443</name>
</gene>
<dbReference type="InterPro" id="IPR005200">
    <property type="entry name" value="Endo-beta-glucanase"/>
</dbReference>
<dbReference type="EC" id="3.2.1.39" evidence="3"/>
<dbReference type="InterPro" id="IPR040451">
    <property type="entry name" value="GH81_N"/>
</dbReference>
<dbReference type="Gene3D" id="2.70.98.30">
    <property type="entry name" value="Golgi alpha-mannosidase II, domain 4"/>
    <property type="match status" value="1"/>
</dbReference>
<feature type="domain" description="Glycosyl hydrolase family 81 N-terminal" evidence="9">
    <location>
        <begin position="32"/>
        <end position="222"/>
    </location>
</feature>
<dbReference type="PANTHER" id="PTHR31983:SF0">
    <property type="entry name" value="GLUCAN ENDO-1,3-BETA-D-GLUCOSIDASE 2"/>
    <property type="match status" value="1"/>
</dbReference>
<keyword evidence="6" id="KW-0326">Glycosidase</keyword>
<evidence type="ECO:0000256" key="2">
    <source>
        <dbReference type="ARBA" id="ARBA00010730"/>
    </source>
</evidence>
<dbReference type="GO" id="GO:0052861">
    <property type="term" value="F:endo-1,3(4)-beta-glucanase activity"/>
    <property type="evidence" value="ECO:0007669"/>
    <property type="project" value="InterPro"/>
</dbReference>
<dbReference type="PROSITE" id="PS52008">
    <property type="entry name" value="GH81"/>
    <property type="match status" value="1"/>
</dbReference>
<keyword evidence="12" id="KW-1185">Reference proteome</keyword>
<evidence type="ECO:0000313" key="12">
    <source>
        <dbReference type="Proteomes" id="UP000289738"/>
    </source>
</evidence>
<keyword evidence="4" id="KW-0378">Hydrolase</keyword>
<dbReference type="Proteomes" id="UP000289738">
    <property type="component" value="Unassembled WGS sequence"/>
</dbReference>
<keyword evidence="5" id="KW-0119">Carbohydrate metabolism</keyword>
<comment type="caution">
    <text evidence="11">The sequence shown here is derived from an EMBL/GenBank/DDBJ whole genome shotgun (WGS) entry which is preliminary data.</text>
</comment>
<keyword evidence="8" id="KW-0624">Polysaccharide degradation</keyword>
<comment type="catalytic activity">
    <reaction evidence="1">
        <text>Hydrolysis of (1-&gt;3)-beta-D-glucosidic linkages in (1-&gt;3)-beta-D-glucans.</text>
        <dbReference type="EC" id="3.2.1.39"/>
    </reaction>
</comment>
<evidence type="ECO:0000256" key="8">
    <source>
        <dbReference type="ARBA" id="ARBA00023326"/>
    </source>
</evidence>
<evidence type="ECO:0000259" key="10">
    <source>
        <dbReference type="Pfam" id="PF17652"/>
    </source>
</evidence>
<feature type="domain" description="Glycosyl hydrolase family 81 C-terminal" evidence="10">
    <location>
        <begin position="242"/>
        <end position="572"/>
    </location>
</feature>
<evidence type="ECO:0000256" key="3">
    <source>
        <dbReference type="ARBA" id="ARBA00012780"/>
    </source>
</evidence>
<evidence type="ECO:0000256" key="1">
    <source>
        <dbReference type="ARBA" id="ARBA00000382"/>
    </source>
</evidence>
<comment type="similarity">
    <text evidence="2">Belongs to the glycosyl hydrolase 81 family.</text>
</comment>
<evidence type="ECO:0000313" key="11">
    <source>
        <dbReference type="EMBL" id="RYQ78972.1"/>
    </source>
</evidence>
<dbReference type="InterPro" id="IPR040720">
    <property type="entry name" value="GH81_C"/>
</dbReference>
<dbReference type="GO" id="GO:0042973">
    <property type="term" value="F:glucan endo-1,3-beta-D-glucosidase activity"/>
    <property type="evidence" value="ECO:0007669"/>
    <property type="project" value="UniProtKB-EC"/>
</dbReference>
<dbReference type="GO" id="GO:0071555">
    <property type="term" value="P:cell wall organization"/>
    <property type="evidence" value="ECO:0007669"/>
    <property type="project" value="UniProtKB-KW"/>
</dbReference>
<proteinExistence type="inferred from homology"/>
<dbReference type="Pfam" id="PF17652">
    <property type="entry name" value="Glyco_hydro81C"/>
    <property type="match status" value="1"/>
</dbReference>
<accession>A0A444WNZ1</accession>
<evidence type="ECO:0000256" key="4">
    <source>
        <dbReference type="ARBA" id="ARBA00022801"/>
    </source>
</evidence>
<protein>
    <recommendedName>
        <fullName evidence="3">glucan endo-1,3-beta-D-glucosidase</fullName>
        <ecNumber evidence="3">3.2.1.39</ecNumber>
    </recommendedName>
</protein>
<dbReference type="GO" id="GO:0000272">
    <property type="term" value="P:polysaccharide catabolic process"/>
    <property type="evidence" value="ECO:0007669"/>
    <property type="project" value="UniProtKB-KW"/>
</dbReference>
<sequence length="605" mass="68404">MALTGEKDEPFLFPSMDYQVDPPKFFSSDLLSSPLPTHSFFQNFVEADGNNPVYIHPYLIKSSASSVSLCYPSRRVHSGSIYQVFKADLTISSSTQQTQRGSHSHHHVISSFSDLSVTLDIPSSDLTFFLVRGCPYVTFSVSDQTPLFSITTVHKFSFFTSNSSLTKYALKLDNGQAWLLYASLPIKVGNSYETMISFSKKYTSHDHGVSLVVRIALLPNSRDSWLLKADHVPVTWYSTGGVKEESFDEIKSALSKDVAGLCSSEITTTSAYYYGKFIARAARLALIAEEIGFLEVVPSVKKFLHETIQPWLDGTFDGNGFLYDAKWGRISIEAYSAGYFLYGIAVLAKIDPAWGMKYKPKAYSLMANFMNLARGSNSKYTSLRCFDLYKLHSWASGLWNNLYEPEMQQDSTSEAVNIYYSAALMGLAYGDIHLASIGSTLASLEIHAAKMWWHVKEGDNLYEEDFAQGNKLVGYVSEKNRLCKMRYCYSETECKIGLHVLPLLPITEFLFSNVDFVKDLVKWSPSGYRVGDGWMGFVYALEGIYNNQVALEKIRSLKRFDAGNTLSNLLWWIHSRHDYRKMGSCHEKQYCFCHCCPNILRFRLL</sequence>
<dbReference type="EMBL" id="SDMP01000028">
    <property type="protein sequence ID" value="RYQ78972.1"/>
    <property type="molecule type" value="Genomic_DNA"/>
</dbReference>
<dbReference type="Pfam" id="PF03639">
    <property type="entry name" value="Glyco_hydro_81"/>
    <property type="match status" value="1"/>
</dbReference>